<sequence length="302" mass="31608">MTSRALRRRLHHGDVDGKRHEHLETSGLDGLSSVCSGLSAGDIMIVWRGGGGGSSGRGSDGGGSDHDSDGGGGGSSVSDIMLVVYKKLAMVTLFLIALLVSPIPFSFADPDPLQDFCIADLEAQPSINGFPCKPASNVTSDDFFFDGLSKEGSTGNIFGSNVTAANVLAFPGLNTLGLSMNRVDFAPGAVNPPHIHPRSTELVLVVKGKLLVGFVTTGFVYHSKVVTAGEIFVIPRGLVHFQKNVGKGKALSFTAFDSQLPGVVILPLTLFGSTPPIPNDVLTKGFQVDEDVVKAIKSKFGN</sequence>
<feature type="binding site" evidence="9">
    <location>
        <position position="201"/>
    </location>
    <ligand>
        <name>Mn(2+)</name>
        <dbReference type="ChEBI" id="CHEBI:29035"/>
    </ligand>
</feature>
<feature type="domain" description="Cupin type-1" evidence="13">
    <location>
        <begin position="146"/>
        <end position="294"/>
    </location>
</feature>
<keyword evidence="5 8" id="KW-0479">Metal-binding</keyword>
<comment type="similarity">
    <text evidence="2">Belongs to the germin family.</text>
</comment>
<evidence type="ECO:0000256" key="8">
    <source>
        <dbReference type="PIRSR" id="PIRSR601929-1"/>
    </source>
</evidence>
<dbReference type="GO" id="GO:0030145">
    <property type="term" value="F:manganese ion binding"/>
    <property type="evidence" value="ECO:0007669"/>
    <property type="project" value="InterPro"/>
</dbReference>
<evidence type="ECO:0000256" key="11">
    <source>
        <dbReference type="SAM" id="MobiDB-lite"/>
    </source>
</evidence>
<feature type="binding site" evidence="9">
    <location>
        <position position="240"/>
    </location>
    <ligand>
        <name>Mn(2+)</name>
        <dbReference type="ChEBI" id="CHEBI:29035"/>
    </ligand>
</feature>
<organism evidence="14 15">
    <name type="scientific">Camellia sinensis</name>
    <name type="common">Tea plant</name>
    <name type="synonym">Thea sinensis</name>
    <dbReference type="NCBI Taxonomy" id="4442"/>
    <lineage>
        <taxon>Eukaryota</taxon>
        <taxon>Viridiplantae</taxon>
        <taxon>Streptophyta</taxon>
        <taxon>Embryophyta</taxon>
        <taxon>Tracheophyta</taxon>
        <taxon>Spermatophyta</taxon>
        <taxon>Magnoliopsida</taxon>
        <taxon>eudicotyledons</taxon>
        <taxon>Gunneridae</taxon>
        <taxon>Pentapetalae</taxon>
        <taxon>asterids</taxon>
        <taxon>Ericales</taxon>
        <taxon>Theaceae</taxon>
        <taxon>Camellia</taxon>
    </lineage>
</organism>
<feature type="binding site" evidence="8">
    <location>
        <position position="196"/>
    </location>
    <ligand>
        <name>oxalate</name>
        <dbReference type="ChEBI" id="CHEBI:30623"/>
    </ligand>
</feature>
<dbReference type="AlphaFoldDB" id="A0A7J7FYE9"/>
<evidence type="ECO:0000256" key="10">
    <source>
        <dbReference type="PIRSR" id="PIRSR601929-3"/>
    </source>
</evidence>
<dbReference type="SUPFAM" id="SSF51182">
    <property type="entry name" value="RmlC-like cupins"/>
    <property type="match status" value="1"/>
</dbReference>
<feature type="binding site" evidence="8">
    <location>
        <position position="191"/>
    </location>
    <ligand>
        <name>oxalate</name>
        <dbReference type="ChEBI" id="CHEBI:30623"/>
    </ligand>
</feature>
<dbReference type="Proteomes" id="UP000593564">
    <property type="component" value="Unassembled WGS sequence"/>
</dbReference>
<feature type="binding site" evidence="8">
    <location>
        <position position="181"/>
    </location>
    <ligand>
        <name>oxalate</name>
        <dbReference type="ChEBI" id="CHEBI:30623"/>
    </ligand>
</feature>
<keyword evidence="15" id="KW-1185">Reference proteome</keyword>
<comment type="caution">
    <text evidence="14">The sequence shown here is derived from an EMBL/GenBank/DDBJ whole genome shotgun (WGS) entry which is preliminary data.</text>
</comment>
<evidence type="ECO:0000256" key="9">
    <source>
        <dbReference type="PIRSR" id="PIRSR601929-2"/>
    </source>
</evidence>
<keyword evidence="7 8" id="KW-0464">Manganese</keyword>
<reference evidence="14 15" key="2">
    <citation type="submission" date="2020-07" db="EMBL/GenBank/DDBJ databases">
        <title>Genome assembly of wild tea tree DASZ reveals pedigree and selection history of tea varieties.</title>
        <authorList>
            <person name="Zhang W."/>
        </authorList>
    </citation>
    <scope>NUCLEOTIDE SEQUENCE [LARGE SCALE GENOMIC DNA]</scope>
    <source>
        <strain evidence="15">cv. G240</strain>
        <tissue evidence="14">Leaf</tissue>
    </source>
</reference>
<evidence type="ECO:0000256" key="12">
    <source>
        <dbReference type="SAM" id="Phobius"/>
    </source>
</evidence>
<dbReference type="InterPro" id="IPR001929">
    <property type="entry name" value="Germin"/>
</dbReference>
<keyword evidence="6 10" id="KW-1015">Disulfide bond</keyword>
<evidence type="ECO:0000259" key="13">
    <source>
        <dbReference type="SMART" id="SM00835"/>
    </source>
</evidence>
<evidence type="ECO:0000313" key="15">
    <source>
        <dbReference type="Proteomes" id="UP000593564"/>
    </source>
</evidence>
<evidence type="ECO:0000256" key="4">
    <source>
        <dbReference type="ARBA" id="ARBA00022525"/>
    </source>
</evidence>
<feature type="compositionally biased region" description="Gly residues" evidence="11">
    <location>
        <begin position="52"/>
        <end position="62"/>
    </location>
</feature>
<comment type="subcellular location">
    <subcellularLocation>
        <location evidence="1">Secreted</location>
        <location evidence="1">Extracellular space</location>
        <location evidence="1">Apoplast</location>
    </subcellularLocation>
</comment>
<dbReference type="InterPro" id="IPR014710">
    <property type="entry name" value="RmlC-like_jellyroll"/>
</dbReference>
<dbReference type="InterPro" id="IPR006045">
    <property type="entry name" value="Cupin_1"/>
</dbReference>
<dbReference type="SMART" id="SM00835">
    <property type="entry name" value="Cupin_1"/>
    <property type="match status" value="1"/>
</dbReference>
<evidence type="ECO:0000256" key="7">
    <source>
        <dbReference type="ARBA" id="ARBA00023211"/>
    </source>
</evidence>
<keyword evidence="12" id="KW-0812">Transmembrane</keyword>
<evidence type="ECO:0000256" key="2">
    <source>
        <dbReference type="ARBA" id="ARBA00007456"/>
    </source>
</evidence>
<name>A0A7J7FYE9_CAMSI</name>
<keyword evidence="12" id="KW-0472">Membrane</keyword>
<keyword evidence="12" id="KW-1133">Transmembrane helix</keyword>
<accession>A0A7J7FYE9</accession>
<evidence type="ECO:0000256" key="5">
    <source>
        <dbReference type="ARBA" id="ARBA00022723"/>
    </source>
</evidence>
<feature type="transmembrane region" description="Helical" evidence="12">
    <location>
        <begin position="88"/>
        <end position="107"/>
    </location>
</feature>
<dbReference type="PANTHER" id="PTHR31238">
    <property type="entry name" value="GERMIN-LIKE PROTEIN SUBFAMILY 3 MEMBER 3"/>
    <property type="match status" value="1"/>
</dbReference>
<dbReference type="FunFam" id="2.60.120.10:FF:000005">
    <property type="entry name" value="Germin-like protein subfamily 1 member 8"/>
    <property type="match status" value="1"/>
</dbReference>
<dbReference type="PRINTS" id="PR00325">
    <property type="entry name" value="GERMIN"/>
</dbReference>
<feature type="binding site" evidence="9">
    <location>
        <position position="194"/>
    </location>
    <ligand>
        <name>Mn(2+)</name>
        <dbReference type="ChEBI" id="CHEBI:29035"/>
    </ligand>
</feature>
<proteinExistence type="inferred from homology"/>
<evidence type="ECO:0000313" key="14">
    <source>
        <dbReference type="EMBL" id="KAF5933422.1"/>
    </source>
</evidence>
<feature type="binding site" evidence="8">
    <location>
        <position position="201"/>
    </location>
    <ligand>
        <name>oxalate</name>
        <dbReference type="ChEBI" id="CHEBI:30623"/>
    </ligand>
</feature>
<dbReference type="InterPro" id="IPR011051">
    <property type="entry name" value="RmlC_Cupin_sf"/>
</dbReference>
<evidence type="ECO:0000256" key="3">
    <source>
        <dbReference type="ARBA" id="ARBA00022523"/>
    </source>
</evidence>
<dbReference type="EMBL" id="JACBKZ010000014">
    <property type="protein sequence ID" value="KAF5933422.1"/>
    <property type="molecule type" value="Genomic_DNA"/>
</dbReference>
<evidence type="ECO:0000256" key="6">
    <source>
        <dbReference type="ARBA" id="ARBA00023157"/>
    </source>
</evidence>
<feature type="region of interest" description="Disordered" evidence="11">
    <location>
        <begin position="52"/>
        <end position="72"/>
    </location>
</feature>
<dbReference type="CDD" id="cd02241">
    <property type="entry name" value="cupin_OxOx"/>
    <property type="match status" value="1"/>
</dbReference>
<feature type="binding site" evidence="9">
    <location>
        <position position="196"/>
    </location>
    <ligand>
        <name>Mn(2+)</name>
        <dbReference type="ChEBI" id="CHEBI:29035"/>
    </ligand>
</feature>
<feature type="disulfide bond" evidence="10">
    <location>
        <begin position="117"/>
        <end position="132"/>
    </location>
</feature>
<dbReference type="GO" id="GO:0048046">
    <property type="term" value="C:apoplast"/>
    <property type="evidence" value="ECO:0007669"/>
    <property type="project" value="UniProtKB-SubCell"/>
</dbReference>
<gene>
    <name evidence="14" type="ORF">HYC85_029593</name>
</gene>
<dbReference type="Gene3D" id="2.60.120.10">
    <property type="entry name" value="Jelly Rolls"/>
    <property type="match status" value="1"/>
</dbReference>
<evidence type="ECO:0000256" key="1">
    <source>
        <dbReference type="ARBA" id="ARBA00004271"/>
    </source>
</evidence>
<keyword evidence="4" id="KW-0964">Secreted</keyword>
<reference evidence="15" key="1">
    <citation type="journal article" date="2020" name="Nat. Commun.">
        <title>Genome assembly of wild tea tree DASZ reveals pedigree and selection history of tea varieties.</title>
        <authorList>
            <person name="Zhang W."/>
            <person name="Zhang Y."/>
            <person name="Qiu H."/>
            <person name="Guo Y."/>
            <person name="Wan H."/>
            <person name="Zhang X."/>
            <person name="Scossa F."/>
            <person name="Alseekh S."/>
            <person name="Zhang Q."/>
            <person name="Wang P."/>
            <person name="Xu L."/>
            <person name="Schmidt M.H."/>
            <person name="Jia X."/>
            <person name="Li D."/>
            <person name="Zhu A."/>
            <person name="Guo F."/>
            <person name="Chen W."/>
            <person name="Ni D."/>
            <person name="Usadel B."/>
            <person name="Fernie A.R."/>
            <person name="Wen W."/>
        </authorList>
    </citation>
    <scope>NUCLEOTIDE SEQUENCE [LARGE SCALE GENOMIC DNA]</scope>
    <source>
        <strain evidence="15">cv. G240</strain>
    </source>
</reference>
<keyword evidence="3" id="KW-0052">Apoplast</keyword>
<dbReference type="Pfam" id="PF00190">
    <property type="entry name" value="Cupin_1"/>
    <property type="match status" value="1"/>
</dbReference>
<protein>
    <recommendedName>
        <fullName evidence="13">Cupin type-1 domain-containing protein</fullName>
    </recommendedName>
</protein>